<dbReference type="PANTHER" id="PTHR47271:SF2">
    <property type="entry name" value="ARGININE DEIMINASE"/>
    <property type="match status" value="1"/>
</dbReference>
<dbReference type="PIRSF" id="PIRSF006356">
    <property type="entry name" value="Arg_deiminase"/>
    <property type="match status" value="1"/>
</dbReference>
<dbReference type="GO" id="GO:0005737">
    <property type="term" value="C:cytoplasm"/>
    <property type="evidence" value="ECO:0007669"/>
    <property type="project" value="UniProtKB-SubCell"/>
</dbReference>
<evidence type="ECO:0000256" key="4">
    <source>
        <dbReference type="ARBA" id="ARBA00049429"/>
    </source>
</evidence>
<gene>
    <name evidence="5 7" type="primary">arcA</name>
    <name evidence="7" type="ORF">EPJ79_05525</name>
</gene>
<comment type="catalytic activity">
    <reaction evidence="4 5">
        <text>L-arginine + H2O = L-citrulline + NH4(+)</text>
        <dbReference type="Rhea" id="RHEA:19597"/>
        <dbReference type="ChEBI" id="CHEBI:15377"/>
        <dbReference type="ChEBI" id="CHEBI:28938"/>
        <dbReference type="ChEBI" id="CHEBI:32682"/>
        <dbReference type="ChEBI" id="CHEBI:57743"/>
        <dbReference type="EC" id="3.5.3.6"/>
    </reaction>
</comment>
<evidence type="ECO:0000256" key="2">
    <source>
        <dbReference type="ARBA" id="ARBA00010206"/>
    </source>
</evidence>
<dbReference type="HAMAP" id="MF_00242">
    <property type="entry name" value="Arg_deiminase"/>
    <property type="match status" value="1"/>
</dbReference>
<evidence type="ECO:0000256" key="6">
    <source>
        <dbReference type="PIRSR" id="PIRSR006356-1"/>
    </source>
</evidence>
<sequence length="406" mass="46446">MNNGLNVYSEIGKLKTVLLHRPDFELENLIPDILERLLFDDIPYLKIAQEEHDAFAKILRDNGVEVLYLADLAAESLINDEVRNNFIIDFVNDLKFVGKKRDMILKFLSDIKDNKELVSKMMAGIRKDEVKGYRGSFFDVFDYDYPFAVDPMPNLYFTRDSFSIIGNGVSINHMRTVTRSRETLFGKYIFKYNFRFKDKAVPIWYNRDDTTCIEGGDILILSKDTVAVGISERTDAESVEKLAKNLFSNNEFFKTILAFNIPRKRAFMHLDTVFTMIDIDKFVMHPEIEGPLTTYAIKKKNANDLSIELENIDIDKLLAKYLNLDKVSVIKCGGDDLIASSREQWNDGSNTLAISPGEVICYSRNIVTNKILEDSGIKIHTMPSSELSRGRGGPRCMSMPFDRDDL</sequence>
<dbReference type="SUPFAM" id="SSF55909">
    <property type="entry name" value="Pentein"/>
    <property type="match status" value="1"/>
</dbReference>
<dbReference type="EMBL" id="SAXU01000001">
    <property type="protein sequence ID" value="TXJ20602.1"/>
    <property type="molecule type" value="Genomic_DNA"/>
</dbReference>
<keyword evidence="3 5" id="KW-0378">Hydrolase</keyword>
<comment type="pathway">
    <text evidence="1 5">Amino-acid degradation; L-arginine degradation via ADI pathway; carbamoyl phosphate from L-arginine: step 1/2.</text>
</comment>
<proteinExistence type="inferred from homology"/>
<dbReference type="RefSeq" id="WP_147738740.1">
    <property type="nucleotide sequence ID" value="NZ_SAXU01000001.1"/>
</dbReference>
<organism evidence="7 8">
    <name type="scientific">Brachyspira aalborgi</name>
    <dbReference type="NCBI Taxonomy" id="29522"/>
    <lineage>
        <taxon>Bacteria</taxon>
        <taxon>Pseudomonadati</taxon>
        <taxon>Spirochaetota</taxon>
        <taxon>Spirochaetia</taxon>
        <taxon>Brachyspirales</taxon>
        <taxon>Brachyspiraceae</taxon>
        <taxon>Brachyspira</taxon>
    </lineage>
</organism>
<dbReference type="Pfam" id="PF02274">
    <property type="entry name" value="ADI"/>
    <property type="match status" value="1"/>
</dbReference>
<dbReference type="NCBIfam" id="NF002381">
    <property type="entry name" value="PRK01388.1"/>
    <property type="match status" value="1"/>
</dbReference>
<dbReference type="Gene3D" id="1.10.3930.10">
    <property type="entry name" value="Arginine deiminase"/>
    <property type="match status" value="1"/>
</dbReference>
<comment type="caution">
    <text evidence="7">The sequence shown here is derived from an EMBL/GenBank/DDBJ whole genome shotgun (WGS) entry which is preliminary data.</text>
</comment>
<evidence type="ECO:0000313" key="8">
    <source>
        <dbReference type="Proteomes" id="UP000324638"/>
    </source>
</evidence>
<dbReference type="Gene3D" id="3.75.10.10">
    <property type="entry name" value="L-arginine/glycine Amidinotransferase, Chain A"/>
    <property type="match status" value="1"/>
</dbReference>
<dbReference type="PANTHER" id="PTHR47271">
    <property type="entry name" value="ARGININE DEIMINASE"/>
    <property type="match status" value="1"/>
</dbReference>
<dbReference type="Proteomes" id="UP000324638">
    <property type="component" value="Unassembled WGS sequence"/>
</dbReference>
<evidence type="ECO:0000256" key="5">
    <source>
        <dbReference type="HAMAP-Rule" id="MF_00242"/>
    </source>
</evidence>
<evidence type="ECO:0000313" key="7">
    <source>
        <dbReference type="EMBL" id="TXJ20602.1"/>
    </source>
</evidence>
<evidence type="ECO:0000256" key="1">
    <source>
        <dbReference type="ARBA" id="ARBA00005213"/>
    </source>
</evidence>
<evidence type="ECO:0000256" key="3">
    <source>
        <dbReference type="ARBA" id="ARBA00022801"/>
    </source>
</evidence>
<dbReference type="InterPro" id="IPR003876">
    <property type="entry name" value="Arg_deiminase"/>
</dbReference>
<keyword evidence="5" id="KW-0963">Cytoplasm</keyword>
<dbReference type="NCBIfam" id="TIGR01078">
    <property type="entry name" value="arcA"/>
    <property type="match status" value="1"/>
</dbReference>
<accession>A0A5C8D8Y0</accession>
<dbReference type="GO" id="GO:0019546">
    <property type="term" value="P:L-arginine deiminase pathway"/>
    <property type="evidence" value="ECO:0007669"/>
    <property type="project" value="UniProtKB-UniRule"/>
</dbReference>
<dbReference type="GO" id="GO:0016990">
    <property type="term" value="F:arginine deiminase activity"/>
    <property type="evidence" value="ECO:0007669"/>
    <property type="project" value="UniProtKB-UniRule"/>
</dbReference>
<comment type="subcellular location">
    <subcellularLocation>
        <location evidence="5">Cytoplasm</location>
    </subcellularLocation>
</comment>
<reference evidence="7 8" key="1">
    <citation type="journal article" date="1992" name="Lakartidningen">
        <title>[Penicillin V and not amoxicillin is the first choice preparation in acute otitis].</title>
        <authorList>
            <person name="Kamme C."/>
            <person name="Lundgren K."/>
            <person name="Prellner K."/>
        </authorList>
    </citation>
    <scope>NUCLEOTIDE SEQUENCE [LARGE SCALE GENOMIC DNA]</scope>
    <source>
        <strain evidence="7 8">513A</strain>
    </source>
</reference>
<protein>
    <recommendedName>
        <fullName evidence="5">Arginine deiminase</fullName>
        <shortName evidence="5">ADI</shortName>
        <ecNumber evidence="5">3.5.3.6</ecNumber>
    </recommendedName>
    <alternativeName>
        <fullName evidence="5">Arginine dihydrolase</fullName>
        <shortName evidence="5">AD</shortName>
    </alternativeName>
</protein>
<dbReference type="AlphaFoldDB" id="A0A5C8D8Y0"/>
<dbReference type="UniPathway" id="UPA00254">
    <property type="reaction ID" value="UER00364"/>
</dbReference>
<keyword evidence="5" id="KW-0056">Arginine metabolism</keyword>
<dbReference type="EC" id="3.5.3.6" evidence="5"/>
<name>A0A5C8D8Y0_9SPIR</name>
<dbReference type="PRINTS" id="PR01466">
    <property type="entry name" value="ARGDEIMINASE"/>
</dbReference>
<comment type="similarity">
    <text evidence="2 5">Belongs to the arginine deiminase family.</text>
</comment>
<feature type="active site" description="Amidino-cysteine intermediate" evidence="5 6">
    <location>
        <position position="396"/>
    </location>
</feature>